<evidence type="ECO:0000256" key="8">
    <source>
        <dbReference type="ARBA" id="ARBA00022759"/>
    </source>
</evidence>
<keyword evidence="5" id="KW-0819">tRNA processing</keyword>
<evidence type="ECO:0000256" key="1">
    <source>
        <dbReference type="ARBA" id="ARBA00000402"/>
    </source>
</evidence>
<dbReference type="InterPro" id="IPR027794">
    <property type="entry name" value="tRNase_Z_dom"/>
</dbReference>
<dbReference type="EC" id="3.1.26.11" evidence="4"/>
<dbReference type="VEuPathDB" id="FungiDB:VP01_184g1"/>
<evidence type="ECO:0000256" key="5">
    <source>
        <dbReference type="ARBA" id="ARBA00022694"/>
    </source>
</evidence>
<sequence length="1039" mass="114166">MSQRGASALRPSIGAKSPIFIKPILIDSFDASSPSLLLTFEQSRYLFNCPENTSRSFVQSRINQKNLSSIFLSSPRASHSAGTYGMLMGLADSHKQTVRLIGPEGLRYMLACGRLFTRRQGLSVHFNEFQPLCTLQQVFQDQHICVLALGSNRPGDHHSLIRKRSPELVKMSSDSSRKRTKLEEVNLELSAGVQSNSEPQHTLAEIIDDMFRASGATRLPGGKTRTPAYSYERLQVPDEPFNTDPVSYLVIGPRLRGKFLPEKAKRLGVKPGPDFAKLVNGESIQVNPENLVTSDMCVEGGSAGSAFLLSSIVLLDQLSHTTLLDPECVTRVSDGANLMAVYHFVHQDVVLDERYIRWIFKFGPETTHYLSTPSHSPNLFTFEPSALLQLKLNLVAPSSFPVPYYSLTPVLPIPSPKLNLLSRHDTFSLNGTKPLSDNNTQLDYQIFSCSDRSELASNLGINPGLADQLKSIHPSREDSPVKTQEAKSVDEIIVTTLGTGSAAPSKYRNVSSTLLHIPNRQGSGLDFVLLDAGEGTLGQIKRKFGLEWKETLRCLKIIFISHLHADHHSGLASILQERSELDNCAPLALVCQYGIYLHLSEKSVIESLGLTGGGTQWFNSEHLLKSSDKRIPTQRNIEALISCNLEIETIPVKHWGKCFGVCIEDKTENWKIVFSGDTKPCQALIDAGQDADLLIHEASLGPEETELAETKGHSTIDQAIQVALKMKAKNCVLNHFSGRYPKIPPSINTTAGQEMKMAIAFDFMTCKIGGIGALQKCMPALEQMVEGLELDESTEDHPLPQPTDPYPSSSFPSSTKNNNTKRKKSGPGSSPVKGAHESQRLKGEVDNLSNPVFPEPRNVDSIALACQAGVDCIVDEQRSDWSHVAETEMPTQEMLKNMLRSKVLKKVGFKVPPMCTPQGAQHCLEQANHQLVVEKYGPVNESHDESDPLVSKKKGSYSYNRDMCTKRLEGVAASWTIESVRNMKFIHELGEVLLGFVVVVVIVVSRDLLVCAFCGLGLGMTAVGGSEFIGLFLGGDRLA</sequence>
<keyword evidence="10" id="KW-0862">Zinc</keyword>
<keyword evidence="8" id="KW-0255">Endonuclease</keyword>
<evidence type="ECO:0000256" key="11">
    <source>
        <dbReference type="SAM" id="MobiDB-lite"/>
    </source>
</evidence>
<feature type="region of interest" description="Disordered" evidence="11">
    <location>
        <begin position="790"/>
        <end position="852"/>
    </location>
</feature>
<feature type="domain" description="tRNase Z endonuclease" evidence="14">
    <location>
        <begin position="29"/>
        <end position="80"/>
    </location>
</feature>
<dbReference type="InterPro" id="IPR001279">
    <property type="entry name" value="Metallo-B-lactamas"/>
</dbReference>
<comment type="catalytic activity">
    <reaction evidence="1">
        <text>Endonucleolytic cleavage of RNA, removing extra 3' nucleotides from tRNA precursor, generating 3' termini of tRNAs. A 3'-hydroxy group is left at the tRNA terminus and a 5'-phosphoryl group is left at the trailer molecule.</text>
        <dbReference type="EC" id="3.1.26.11"/>
    </reaction>
</comment>
<evidence type="ECO:0000259" key="13">
    <source>
        <dbReference type="Pfam" id="PF12706"/>
    </source>
</evidence>
<keyword evidence="12" id="KW-0472">Membrane</keyword>
<dbReference type="Proteomes" id="UP000037035">
    <property type="component" value="Unassembled WGS sequence"/>
</dbReference>
<keyword evidence="12" id="KW-0812">Transmembrane</keyword>
<comment type="cofactor">
    <cofactor evidence="2">
        <name>Zn(2+)</name>
        <dbReference type="ChEBI" id="CHEBI:29105"/>
    </cofactor>
</comment>
<organism evidence="15 16">
    <name type="scientific">Puccinia sorghi</name>
    <dbReference type="NCBI Taxonomy" id="27349"/>
    <lineage>
        <taxon>Eukaryota</taxon>
        <taxon>Fungi</taxon>
        <taxon>Dikarya</taxon>
        <taxon>Basidiomycota</taxon>
        <taxon>Pucciniomycotina</taxon>
        <taxon>Pucciniomycetes</taxon>
        <taxon>Pucciniales</taxon>
        <taxon>Pucciniaceae</taxon>
        <taxon>Puccinia</taxon>
    </lineage>
</organism>
<comment type="similarity">
    <text evidence="3">Belongs to the RNase Z family.</text>
</comment>
<feature type="transmembrane region" description="Helical" evidence="12">
    <location>
        <begin position="985"/>
        <end position="1004"/>
    </location>
</feature>
<dbReference type="InterPro" id="IPR036866">
    <property type="entry name" value="RibonucZ/Hydroxyglut_hydro"/>
</dbReference>
<dbReference type="SUPFAM" id="SSF56281">
    <property type="entry name" value="Metallo-hydrolase/oxidoreductase"/>
    <property type="match status" value="2"/>
</dbReference>
<evidence type="ECO:0000313" key="16">
    <source>
        <dbReference type="Proteomes" id="UP000037035"/>
    </source>
</evidence>
<dbReference type="GO" id="GO:0042781">
    <property type="term" value="F:3'-tRNA processing endoribonuclease activity"/>
    <property type="evidence" value="ECO:0007669"/>
    <property type="project" value="UniProtKB-EC"/>
</dbReference>
<protein>
    <recommendedName>
        <fullName evidence="4">ribonuclease Z</fullName>
        <ecNumber evidence="4">3.1.26.11</ecNumber>
    </recommendedName>
</protein>
<dbReference type="GO" id="GO:0046872">
    <property type="term" value="F:metal ion binding"/>
    <property type="evidence" value="ECO:0007669"/>
    <property type="project" value="UniProtKB-KW"/>
</dbReference>
<evidence type="ECO:0000256" key="12">
    <source>
        <dbReference type="SAM" id="Phobius"/>
    </source>
</evidence>
<keyword evidence="12" id="KW-1133">Transmembrane helix</keyword>
<evidence type="ECO:0000313" key="15">
    <source>
        <dbReference type="EMBL" id="KNZ58843.1"/>
    </source>
</evidence>
<dbReference type="Pfam" id="PF13691">
    <property type="entry name" value="Lactamase_B_4"/>
    <property type="match status" value="1"/>
</dbReference>
<gene>
    <name evidence="15" type="ORF">VP01_184g1</name>
</gene>
<dbReference type="STRING" id="27349.A0A0L6VDP1"/>
<accession>A0A0L6VDP1</accession>
<feature type="domain" description="Metallo-beta-lactamase" evidence="13">
    <location>
        <begin position="528"/>
        <end position="736"/>
    </location>
</feature>
<evidence type="ECO:0000259" key="14">
    <source>
        <dbReference type="Pfam" id="PF13691"/>
    </source>
</evidence>
<evidence type="ECO:0000256" key="4">
    <source>
        <dbReference type="ARBA" id="ARBA00012477"/>
    </source>
</evidence>
<keyword evidence="7" id="KW-0479">Metal-binding</keyword>
<dbReference type="OrthoDB" id="527344at2759"/>
<dbReference type="GO" id="GO:1990180">
    <property type="term" value="P:mitochondrial tRNA 3'-end processing"/>
    <property type="evidence" value="ECO:0007669"/>
    <property type="project" value="TreeGrafter"/>
</dbReference>
<dbReference type="PANTHER" id="PTHR12553">
    <property type="entry name" value="ZINC PHOSPHODIESTERASE ELAC PROTEIN 2"/>
    <property type="match status" value="1"/>
</dbReference>
<comment type="caution">
    <text evidence="15">The sequence shown here is derived from an EMBL/GenBank/DDBJ whole genome shotgun (WGS) entry which is preliminary data.</text>
</comment>
<evidence type="ECO:0000256" key="9">
    <source>
        <dbReference type="ARBA" id="ARBA00022801"/>
    </source>
</evidence>
<evidence type="ECO:0000256" key="6">
    <source>
        <dbReference type="ARBA" id="ARBA00022722"/>
    </source>
</evidence>
<dbReference type="GO" id="GO:0005739">
    <property type="term" value="C:mitochondrion"/>
    <property type="evidence" value="ECO:0007669"/>
    <property type="project" value="TreeGrafter"/>
</dbReference>
<proteinExistence type="inferred from homology"/>
<name>A0A0L6VDP1_9BASI</name>
<dbReference type="AlphaFoldDB" id="A0A0L6VDP1"/>
<evidence type="ECO:0000256" key="10">
    <source>
        <dbReference type="ARBA" id="ARBA00022833"/>
    </source>
</evidence>
<evidence type="ECO:0000256" key="7">
    <source>
        <dbReference type="ARBA" id="ARBA00022723"/>
    </source>
</evidence>
<dbReference type="PANTHER" id="PTHR12553:SF49">
    <property type="entry name" value="ZINC PHOSPHODIESTERASE ELAC PROTEIN 2"/>
    <property type="match status" value="1"/>
</dbReference>
<keyword evidence="6" id="KW-0540">Nuclease</keyword>
<reference evidence="15 16" key="1">
    <citation type="submission" date="2015-08" db="EMBL/GenBank/DDBJ databases">
        <title>Next Generation Sequencing and Analysis of the Genome of Puccinia sorghi L Schw, the Causal Agent of Maize Common Rust.</title>
        <authorList>
            <person name="Rochi L."/>
            <person name="Burguener G."/>
            <person name="Darino M."/>
            <person name="Turjanski A."/>
            <person name="Kreff E."/>
            <person name="Dieguez M.J."/>
            <person name="Sacco F."/>
        </authorList>
    </citation>
    <scope>NUCLEOTIDE SEQUENCE [LARGE SCALE GENOMIC DNA]</scope>
    <source>
        <strain evidence="15 16">RO10H11247</strain>
    </source>
</reference>
<evidence type="ECO:0000256" key="2">
    <source>
        <dbReference type="ARBA" id="ARBA00001947"/>
    </source>
</evidence>
<keyword evidence="9" id="KW-0378">Hydrolase</keyword>
<dbReference type="EMBL" id="LAVV01006670">
    <property type="protein sequence ID" value="KNZ58843.1"/>
    <property type="molecule type" value="Genomic_DNA"/>
</dbReference>
<dbReference type="InterPro" id="IPR047151">
    <property type="entry name" value="RNZ2-like"/>
</dbReference>
<feature type="compositionally biased region" description="Basic and acidic residues" evidence="11">
    <location>
        <begin position="834"/>
        <end position="845"/>
    </location>
</feature>
<dbReference type="Gene3D" id="3.60.15.10">
    <property type="entry name" value="Ribonuclease Z/Hydroxyacylglutathione hydrolase-like"/>
    <property type="match status" value="2"/>
</dbReference>
<dbReference type="Pfam" id="PF12706">
    <property type="entry name" value="Lactamase_B_2"/>
    <property type="match status" value="1"/>
</dbReference>
<evidence type="ECO:0000256" key="3">
    <source>
        <dbReference type="ARBA" id="ARBA00007823"/>
    </source>
</evidence>
<dbReference type="CDD" id="cd07718">
    <property type="entry name" value="RNaseZ_ELAC1_ELAC2-C-term-like_MBL-fold"/>
    <property type="match status" value="1"/>
</dbReference>
<keyword evidence="16" id="KW-1185">Reference proteome</keyword>
<feature type="transmembrane region" description="Helical" evidence="12">
    <location>
        <begin position="1011"/>
        <end position="1033"/>
    </location>
</feature>